<keyword evidence="2" id="KW-1185">Reference proteome</keyword>
<dbReference type="Proteomes" id="UP000789595">
    <property type="component" value="Unassembled WGS sequence"/>
</dbReference>
<dbReference type="InterPro" id="IPR008978">
    <property type="entry name" value="HSP20-like_chaperone"/>
</dbReference>
<organism evidence="1 2">
    <name type="scientific">Pelagomonas calceolata</name>
    <dbReference type="NCBI Taxonomy" id="35677"/>
    <lineage>
        <taxon>Eukaryota</taxon>
        <taxon>Sar</taxon>
        <taxon>Stramenopiles</taxon>
        <taxon>Ochrophyta</taxon>
        <taxon>Pelagophyceae</taxon>
        <taxon>Pelagomonadales</taxon>
        <taxon>Pelagomonadaceae</taxon>
        <taxon>Pelagomonas</taxon>
    </lineage>
</organism>
<accession>A0A8J2WTI4</accession>
<gene>
    <name evidence="1" type="ORF">PECAL_1P30930</name>
</gene>
<dbReference type="SUPFAM" id="SSF49764">
    <property type="entry name" value="HSP20-like chaperones"/>
    <property type="match status" value="1"/>
</dbReference>
<proteinExistence type="predicted"/>
<dbReference type="EMBL" id="CAKKNE010000001">
    <property type="protein sequence ID" value="CAH0366594.1"/>
    <property type="molecule type" value="Genomic_DNA"/>
</dbReference>
<dbReference type="AlphaFoldDB" id="A0A8J2WTI4"/>
<comment type="caution">
    <text evidence="1">The sequence shown here is derived from an EMBL/GenBank/DDBJ whole genome shotgun (WGS) entry which is preliminary data.</text>
</comment>
<evidence type="ECO:0000313" key="1">
    <source>
        <dbReference type="EMBL" id="CAH0366594.1"/>
    </source>
</evidence>
<dbReference type="Gene3D" id="2.60.40.790">
    <property type="match status" value="1"/>
</dbReference>
<evidence type="ECO:0000313" key="2">
    <source>
        <dbReference type="Proteomes" id="UP000789595"/>
    </source>
</evidence>
<evidence type="ECO:0008006" key="3">
    <source>
        <dbReference type="Google" id="ProtNLM"/>
    </source>
</evidence>
<dbReference type="OrthoDB" id="164025at2759"/>
<sequence length="205" mass="22268">MEKAAVDLAKQHGPYYYAHAAKAWEVPEDAKTISGEGLTHTGQGPRRLDGAAATVADAPADESMEGLRAEVARLRARLADAARVRRPETSPLKKYAFADGEETCKIYIEFAAGELRARRTEEDGSARHCLDAGVVASFERRRVRVVVVVPDAAGDDSRREFAVNLACDIVPKHCSYKVVAEKNRVVVSLRKAEAVPWPTLACAAP</sequence>
<reference evidence="1" key="1">
    <citation type="submission" date="2021-11" db="EMBL/GenBank/DDBJ databases">
        <authorList>
            <consortium name="Genoscope - CEA"/>
            <person name="William W."/>
        </authorList>
    </citation>
    <scope>NUCLEOTIDE SEQUENCE</scope>
</reference>
<protein>
    <recommendedName>
        <fullName evidence="3">CS domain-containing protein</fullName>
    </recommendedName>
</protein>
<name>A0A8J2WTI4_9STRA</name>